<accession>A0A517LAX3</accession>
<keyword evidence="2" id="KW-1185">Reference proteome</keyword>
<sequence length="81" mass="9196">MISAVPFVLNLQKRAMENKGVKRTFAQAFPNEINHRPSKRYMVDIAGKKVTEEELGALLLQDIYRMDFEKAMDEAATKHGG</sequence>
<proteinExistence type="predicted"/>
<name>A0A517LAX3_9PEZI</name>
<protein>
    <submittedName>
        <fullName evidence="1">Uncharacterized protein</fullName>
    </submittedName>
</protein>
<dbReference type="Proteomes" id="UP000316270">
    <property type="component" value="Chromosome 8"/>
</dbReference>
<evidence type="ECO:0000313" key="1">
    <source>
        <dbReference type="EMBL" id="QDS72775.1"/>
    </source>
</evidence>
<organism evidence="1 2">
    <name type="scientific">Venturia effusa</name>
    <dbReference type="NCBI Taxonomy" id="50376"/>
    <lineage>
        <taxon>Eukaryota</taxon>
        <taxon>Fungi</taxon>
        <taxon>Dikarya</taxon>
        <taxon>Ascomycota</taxon>
        <taxon>Pezizomycotina</taxon>
        <taxon>Dothideomycetes</taxon>
        <taxon>Pleosporomycetidae</taxon>
        <taxon>Venturiales</taxon>
        <taxon>Venturiaceae</taxon>
        <taxon>Venturia</taxon>
    </lineage>
</organism>
<evidence type="ECO:0000313" key="2">
    <source>
        <dbReference type="Proteomes" id="UP000316270"/>
    </source>
</evidence>
<dbReference type="AlphaFoldDB" id="A0A517LAX3"/>
<gene>
    <name evidence="1" type="ORF">FKW77_004745</name>
</gene>
<reference evidence="1 2" key="1">
    <citation type="submission" date="2019-07" db="EMBL/GenBank/DDBJ databases">
        <title>Finished genome of Venturia effusa.</title>
        <authorList>
            <person name="Young C.A."/>
            <person name="Cox M.P."/>
            <person name="Ganley A.R.D."/>
            <person name="David W.J."/>
        </authorList>
    </citation>
    <scope>NUCLEOTIDE SEQUENCE [LARGE SCALE GENOMIC DNA]</scope>
    <source>
        <strain evidence="2">albino</strain>
    </source>
</reference>
<dbReference type="EMBL" id="CP042192">
    <property type="protein sequence ID" value="QDS72775.1"/>
    <property type="molecule type" value="Genomic_DNA"/>
</dbReference>